<dbReference type="AlphaFoldDB" id="A0A314Z7C3"/>
<accession>A0A314Z7C3</accession>
<sequence length="79" mass="8484">MSAAIGQQPSDGFGARAGLRSLEMGLGPRAAFCPGQALALEVALLQWVGKITTRMAGLKFLGKIDLTTYHFYLVKVFLL</sequence>
<protein>
    <submittedName>
        <fullName evidence="1">Uncharacterized protein</fullName>
    </submittedName>
</protein>
<dbReference type="Proteomes" id="UP000250321">
    <property type="component" value="Unassembled WGS sequence"/>
</dbReference>
<keyword evidence="2" id="KW-1185">Reference proteome</keyword>
<evidence type="ECO:0000313" key="1">
    <source>
        <dbReference type="EMBL" id="PQQ16035.1"/>
    </source>
</evidence>
<reference evidence="1 2" key="1">
    <citation type="submission" date="2018-02" db="EMBL/GenBank/DDBJ databases">
        <title>Draft genome of wild Prunus yedoensis var. nudiflora.</title>
        <authorList>
            <person name="Baek S."/>
            <person name="Kim J.-H."/>
            <person name="Choi K."/>
            <person name="Kim G.-B."/>
            <person name="Cho A."/>
            <person name="Jang H."/>
            <person name="Shin C.-H."/>
            <person name="Yu H.-J."/>
            <person name="Mun J.-H."/>
        </authorList>
    </citation>
    <scope>NUCLEOTIDE SEQUENCE [LARGE SCALE GENOMIC DNA]</scope>
    <source>
        <strain evidence="2">cv. Jeju island</strain>
        <tissue evidence="1">Leaf</tissue>
    </source>
</reference>
<dbReference type="EMBL" id="PJQY01000209">
    <property type="protein sequence ID" value="PQQ16035.1"/>
    <property type="molecule type" value="Genomic_DNA"/>
</dbReference>
<organism evidence="1 2">
    <name type="scientific">Prunus yedoensis var. nudiflora</name>
    <dbReference type="NCBI Taxonomy" id="2094558"/>
    <lineage>
        <taxon>Eukaryota</taxon>
        <taxon>Viridiplantae</taxon>
        <taxon>Streptophyta</taxon>
        <taxon>Embryophyta</taxon>
        <taxon>Tracheophyta</taxon>
        <taxon>Spermatophyta</taxon>
        <taxon>Magnoliopsida</taxon>
        <taxon>eudicotyledons</taxon>
        <taxon>Gunneridae</taxon>
        <taxon>Pentapetalae</taxon>
        <taxon>rosids</taxon>
        <taxon>fabids</taxon>
        <taxon>Rosales</taxon>
        <taxon>Rosaceae</taxon>
        <taxon>Amygdaloideae</taxon>
        <taxon>Amygdaleae</taxon>
        <taxon>Prunus</taxon>
    </lineage>
</organism>
<proteinExistence type="predicted"/>
<comment type="caution">
    <text evidence="1">The sequence shown here is derived from an EMBL/GenBank/DDBJ whole genome shotgun (WGS) entry which is preliminary data.</text>
</comment>
<gene>
    <name evidence="1" type="ORF">Pyn_12073</name>
</gene>
<name>A0A314Z7C3_PRUYE</name>
<evidence type="ECO:0000313" key="2">
    <source>
        <dbReference type="Proteomes" id="UP000250321"/>
    </source>
</evidence>